<name>Q1N6V3_9GAMM</name>
<keyword evidence="1" id="KW-0732">Signal</keyword>
<evidence type="ECO:0008006" key="4">
    <source>
        <dbReference type="Google" id="ProtNLM"/>
    </source>
</evidence>
<gene>
    <name evidence="2" type="ORF">RED65_08864</name>
</gene>
<evidence type="ECO:0000313" key="2">
    <source>
        <dbReference type="EMBL" id="EAT13489.1"/>
    </source>
</evidence>
<dbReference type="EMBL" id="AAQH01000001">
    <property type="protein sequence ID" value="EAT13489.1"/>
    <property type="molecule type" value="Genomic_DNA"/>
</dbReference>
<dbReference type="HOGENOM" id="CLU_063619_2_0_6"/>
<dbReference type="Proteomes" id="UP000004263">
    <property type="component" value="Unassembled WGS sequence"/>
</dbReference>
<dbReference type="AlphaFoldDB" id="Q1N6V3"/>
<accession>Q1N6V3</accession>
<dbReference type="Pfam" id="PF11306">
    <property type="entry name" value="DUF3108"/>
    <property type="match status" value="1"/>
</dbReference>
<dbReference type="RefSeq" id="WP_007016910.1">
    <property type="nucleotide sequence ID" value="NZ_CH724113.1"/>
</dbReference>
<feature type="signal peptide" evidence="1">
    <location>
        <begin position="1"/>
        <end position="18"/>
    </location>
</feature>
<keyword evidence="3" id="KW-1185">Reference proteome</keyword>
<dbReference type="STRING" id="207949.RED65_08864"/>
<protein>
    <recommendedName>
        <fullName evidence="4">DUF3108 domain-containing protein</fullName>
    </recommendedName>
</protein>
<reference evidence="2 3" key="1">
    <citation type="submission" date="2006-03" db="EMBL/GenBank/DDBJ databases">
        <authorList>
            <person name="Pinhassi J."/>
            <person name="Pedros-Alio C."/>
            <person name="Ferriera S."/>
            <person name="Johnson J."/>
            <person name="Kravitz S."/>
            <person name="Halpern A."/>
            <person name="Remington K."/>
            <person name="Beeson K."/>
            <person name="Tran B."/>
            <person name="Rogers Y.-H."/>
            <person name="Friedman R."/>
            <person name="Venter J.C."/>
        </authorList>
    </citation>
    <scope>NUCLEOTIDE SEQUENCE [LARGE SCALE GENOMIC DNA]</scope>
    <source>
        <strain evidence="2 3">RED65</strain>
    </source>
</reference>
<sequence>MRFSLLTTLILTSAIAHSAQESSPTENTASLSNLLTPYTAKYTATYEAGWFPISVSATRELKTTDNNEWQISFEAYSSIADFSERSRFTLEEQIKPLDYQYKTSGFFSKKRRNKTFDWENRSVLLDKDQKSEYDLADNILDNISYQEQMRIDLAQGMNQLSYEVAYKERIREYTFEVVGKQTFDSSIGQVNTIKVAQTNHRNKKEKTHIWFAKDHHFLIIKLLIVDRHGDKNTILLENAQLGDTAFSLK</sequence>
<evidence type="ECO:0000313" key="3">
    <source>
        <dbReference type="Proteomes" id="UP000004263"/>
    </source>
</evidence>
<dbReference type="InterPro" id="IPR021457">
    <property type="entry name" value="DUF3108"/>
</dbReference>
<comment type="caution">
    <text evidence="2">The sequence shown here is derived from an EMBL/GenBank/DDBJ whole genome shotgun (WGS) entry which is preliminary data.</text>
</comment>
<proteinExistence type="predicted"/>
<organism evidence="2 3">
    <name type="scientific">Bermanella marisrubri</name>
    <dbReference type="NCBI Taxonomy" id="207949"/>
    <lineage>
        <taxon>Bacteria</taxon>
        <taxon>Pseudomonadati</taxon>
        <taxon>Pseudomonadota</taxon>
        <taxon>Gammaproteobacteria</taxon>
        <taxon>Oceanospirillales</taxon>
        <taxon>Oceanospirillaceae</taxon>
        <taxon>Bermanella</taxon>
    </lineage>
</organism>
<evidence type="ECO:0000256" key="1">
    <source>
        <dbReference type="SAM" id="SignalP"/>
    </source>
</evidence>
<feature type="chain" id="PRO_5004194601" description="DUF3108 domain-containing protein" evidence="1">
    <location>
        <begin position="19"/>
        <end position="249"/>
    </location>
</feature>